<sequence>MKFHFSVLILIASLLRCHSATNSEGLKYLEENRLKEDVVETSSGLQYKVIEAGDASSTRPNRYTQCVVHYEGRTIDGQVFDSSYKRGDPATFYPHQRLAVTASAAFEVIDGWTEALEMMNEGSKWEVTIPSELAYHNQAIGDLITPGSVLVYTLELLDVISRREMKGGSFKKGMPKQMHSWYYQG</sequence>
<evidence type="ECO:0000256" key="3">
    <source>
        <dbReference type="ARBA" id="ARBA00023110"/>
    </source>
</evidence>
<dbReference type="PANTHER" id="PTHR43811:SF19">
    <property type="entry name" value="39 KDA FK506-BINDING NUCLEAR PROTEIN"/>
    <property type="match status" value="1"/>
</dbReference>
<dbReference type="InterPro" id="IPR046357">
    <property type="entry name" value="PPIase_dom_sf"/>
</dbReference>
<dbReference type="Pfam" id="PF01346">
    <property type="entry name" value="FKBP_N"/>
    <property type="match status" value="1"/>
</dbReference>
<name>A0A7S2Y0A7_9STRA</name>
<dbReference type="GO" id="GO:0003755">
    <property type="term" value="F:peptidyl-prolyl cis-trans isomerase activity"/>
    <property type="evidence" value="ECO:0007669"/>
    <property type="project" value="UniProtKB-KW"/>
</dbReference>
<dbReference type="PROSITE" id="PS50059">
    <property type="entry name" value="FKBP_PPIASE"/>
    <property type="match status" value="1"/>
</dbReference>
<keyword evidence="6" id="KW-0732">Signal</keyword>
<evidence type="ECO:0000256" key="4">
    <source>
        <dbReference type="ARBA" id="ARBA00023235"/>
    </source>
</evidence>
<evidence type="ECO:0000256" key="2">
    <source>
        <dbReference type="ARBA" id="ARBA00013194"/>
    </source>
</evidence>
<feature type="chain" id="PRO_5031462769" description="peptidylprolyl isomerase" evidence="6">
    <location>
        <begin position="20"/>
        <end position="185"/>
    </location>
</feature>
<protein>
    <recommendedName>
        <fullName evidence="2 5">peptidylprolyl isomerase</fullName>
        <ecNumber evidence="2 5">5.2.1.8</ecNumber>
    </recommendedName>
</protein>
<dbReference type="EC" id="5.2.1.8" evidence="2 5"/>
<keyword evidence="3 5" id="KW-0697">Rotamase</keyword>
<accession>A0A7S2Y0A7</accession>
<dbReference type="Pfam" id="PF00254">
    <property type="entry name" value="FKBP_C"/>
    <property type="match status" value="1"/>
</dbReference>
<proteinExistence type="predicted"/>
<gene>
    <name evidence="8" type="ORF">FJAP1339_LOCUS11237</name>
</gene>
<dbReference type="GO" id="GO:0006457">
    <property type="term" value="P:protein folding"/>
    <property type="evidence" value="ECO:0007669"/>
    <property type="project" value="InterPro"/>
</dbReference>
<dbReference type="InterPro" id="IPR000774">
    <property type="entry name" value="PPIase_FKBP_N"/>
</dbReference>
<evidence type="ECO:0000256" key="1">
    <source>
        <dbReference type="ARBA" id="ARBA00000971"/>
    </source>
</evidence>
<dbReference type="InterPro" id="IPR001179">
    <property type="entry name" value="PPIase_FKBP_dom"/>
</dbReference>
<dbReference type="EMBL" id="HBHR01021994">
    <property type="protein sequence ID" value="CAD9873405.1"/>
    <property type="molecule type" value="Transcribed_RNA"/>
</dbReference>
<dbReference type="AlphaFoldDB" id="A0A7S2Y0A7"/>
<keyword evidence="4 5" id="KW-0413">Isomerase</keyword>
<comment type="catalytic activity">
    <reaction evidence="1 5">
        <text>[protein]-peptidylproline (omega=180) = [protein]-peptidylproline (omega=0)</text>
        <dbReference type="Rhea" id="RHEA:16237"/>
        <dbReference type="Rhea" id="RHEA-COMP:10747"/>
        <dbReference type="Rhea" id="RHEA-COMP:10748"/>
        <dbReference type="ChEBI" id="CHEBI:83833"/>
        <dbReference type="ChEBI" id="CHEBI:83834"/>
        <dbReference type="EC" id="5.2.1.8"/>
    </reaction>
</comment>
<feature type="domain" description="PPIase FKBP-type" evidence="7">
    <location>
        <begin position="63"/>
        <end position="160"/>
    </location>
</feature>
<evidence type="ECO:0000256" key="5">
    <source>
        <dbReference type="PROSITE-ProRule" id="PRU00277"/>
    </source>
</evidence>
<dbReference type="PANTHER" id="PTHR43811">
    <property type="entry name" value="FKBP-TYPE PEPTIDYL-PROLYL CIS-TRANS ISOMERASE FKPA"/>
    <property type="match status" value="1"/>
</dbReference>
<evidence type="ECO:0000313" key="8">
    <source>
        <dbReference type="EMBL" id="CAD9873405.1"/>
    </source>
</evidence>
<dbReference type="Gene3D" id="3.10.50.40">
    <property type="match status" value="1"/>
</dbReference>
<evidence type="ECO:0000256" key="6">
    <source>
        <dbReference type="SAM" id="SignalP"/>
    </source>
</evidence>
<reference evidence="8" key="1">
    <citation type="submission" date="2021-01" db="EMBL/GenBank/DDBJ databases">
        <authorList>
            <person name="Corre E."/>
            <person name="Pelletier E."/>
            <person name="Niang G."/>
            <person name="Scheremetjew M."/>
            <person name="Finn R."/>
            <person name="Kale V."/>
            <person name="Holt S."/>
            <person name="Cochrane G."/>
            <person name="Meng A."/>
            <person name="Brown T."/>
            <person name="Cohen L."/>
        </authorList>
    </citation>
    <scope>NUCLEOTIDE SEQUENCE</scope>
    <source>
        <strain evidence="8">CCMP1661</strain>
    </source>
</reference>
<feature type="signal peptide" evidence="6">
    <location>
        <begin position="1"/>
        <end position="19"/>
    </location>
</feature>
<dbReference type="SUPFAM" id="SSF54534">
    <property type="entry name" value="FKBP-like"/>
    <property type="match status" value="1"/>
</dbReference>
<organism evidence="8">
    <name type="scientific">Fibrocapsa japonica</name>
    <dbReference type="NCBI Taxonomy" id="94617"/>
    <lineage>
        <taxon>Eukaryota</taxon>
        <taxon>Sar</taxon>
        <taxon>Stramenopiles</taxon>
        <taxon>Ochrophyta</taxon>
        <taxon>Raphidophyceae</taxon>
        <taxon>Chattonellales</taxon>
        <taxon>Chattonellaceae</taxon>
        <taxon>Fibrocapsa</taxon>
    </lineage>
</organism>
<evidence type="ECO:0000259" key="7">
    <source>
        <dbReference type="PROSITE" id="PS50059"/>
    </source>
</evidence>